<feature type="region of interest" description="Disordered" evidence="8">
    <location>
        <begin position="562"/>
        <end position="584"/>
    </location>
</feature>
<dbReference type="InterPro" id="IPR050326">
    <property type="entry name" value="NAD_dep_DNA_ligaseB"/>
</dbReference>
<evidence type="ECO:0000256" key="6">
    <source>
        <dbReference type="ARBA" id="ARBA00034005"/>
    </source>
</evidence>
<evidence type="ECO:0000313" key="11">
    <source>
        <dbReference type="Proteomes" id="UP000234503"/>
    </source>
</evidence>
<accession>A0A2N5DYM4</accession>
<keyword evidence="5 7" id="KW-0234">DNA repair</keyword>
<dbReference type="EC" id="6.5.1.2" evidence="7"/>
<feature type="active site" description="N6-AMP-lysine intermediate" evidence="7">
    <location>
        <position position="125"/>
    </location>
</feature>
<evidence type="ECO:0000256" key="5">
    <source>
        <dbReference type="ARBA" id="ARBA00023204"/>
    </source>
</evidence>
<dbReference type="AlphaFoldDB" id="A0A2N5DYM4"/>
<dbReference type="GO" id="GO:0003911">
    <property type="term" value="F:DNA ligase (NAD+) activity"/>
    <property type="evidence" value="ECO:0007669"/>
    <property type="project" value="UniProtKB-UniRule"/>
</dbReference>
<keyword evidence="2 7" id="KW-0235">DNA replication</keyword>
<evidence type="ECO:0000259" key="9">
    <source>
        <dbReference type="SMART" id="SM00532"/>
    </source>
</evidence>
<dbReference type="OrthoDB" id="9759736at2"/>
<comment type="caution">
    <text evidence="10">The sequence shown here is derived from an EMBL/GenBank/DDBJ whole genome shotgun (WGS) entry which is preliminary data.</text>
</comment>
<organism evidence="10 11">
    <name type="scientific">Chimaeribacter coloradensis</name>
    <dbReference type="NCBI Taxonomy" id="2060068"/>
    <lineage>
        <taxon>Bacteria</taxon>
        <taxon>Pseudomonadati</taxon>
        <taxon>Pseudomonadota</taxon>
        <taxon>Gammaproteobacteria</taxon>
        <taxon>Enterobacterales</taxon>
        <taxon>Yersiniaceae</taxon>
        <taxon>Chimaeribacter</taxon>
    </lineage>
</organism>
<dbReference type="Gene3D" id="3.30.470.30">
    <property type="entry name" value="DNA ligase/mRNA capping enzyme"/>
    <property type="match status" value="1"/>
</dbReference>
<dbReference type="SMART" id="SM00532">
    <property type="entry name" value="LIGANc"/>
    <property type="match status" value="1"/>
</dbReference>
<name>A0A2N5DYM4_9GAMM</name>
<feature type="domain" description="NAD-dependent DNA ligase N-terminal" evidence="9">
    <location>
        <begin position="32"/>
        <end position="429"/>
    </location>
</feature>
<evidence type="ECO:0000256" key="7">
    <source>
        <dbReference type="HAMAP-Rule" id="MF_01587"/>
    </source>
</evidence>
<evidence type="ECO:0000313" key="10">
    <source>
        <dbReference type="EMBL" id="PLR32659.1"/>
    </source>
</evidence>
<dbReference type="InterPro" id="IPR012340">
    <property type="entry name" value="NA-bd_OB-fold"/>
</dbReference>
<dbReference type="RefSeq" id="WP_101825779.1">
    <property type="nucleotide sequence ID" value="NZ_PJZH01000017.1"/>
</dbReference>
<evidence type="ECO:0000256" key="3">
    <source>
        <dbReference type="ARBA" id="ARBA00022763"/>
    </source>
</evidence>
<keyword evidence="1 7" id="KW-0436">Ligase</keyword>
<proteinExistence type="inferred from homology"/>
<dbReference type="SUPFAM" id="SSF47781">
    <property type="entry name" value="RuvA domain 2-like"/>
    <property type="match status" value="1"/>
</dbReference>
<dbReference type="SUPFAM" id="SSF50249">
    <property type="entry name" value="Nucleic acid-binding proteins"/>
    <property type="match status" value="1"/>
</dbReference>
<dbReference type="PANTHER" id="PTHR47810">
    <property type="entry name" value="DNA LIGASE"/>
    <property type="match status" value="1"/>
</dbReference>
<protein>
    <recommendedName>
        <fullName evidence="7">DNA ligase B</fullName>
        <ecNumber evidence="7">6.5.1.2</ecNumber>
    </recommendedName>
    <alternativeName>
        <fullName evidence="7">Polydeoxyribonucleotide synthase [NAD(+)] B</fullName>
    </alternativeName>
</protein>
<dbReference type="GO" id="GO:0006281">
    <property type="term" value="P:DNA repair"/>
    <property type="evidence" value="ECO:0007669"/>
    <property type="project" value="UniProtKB-KW"/>
</dbReference>
<dbReference type="HAMAP" id="MF_01587">
    <property type="entry name" value="DNA_ligase_B"/>
    <property type="match status" value="1"/>
</dbReference>
<dbReference type="Gene3D" id="1.10.287.610">
    <property type="entry name" value="Helix hairpin bin"/>
    <property type="match status" value="1"/>
</dbReference>
<dbReference type="InterPro" id="IPR010994">
    <property type="entry name" value="RuvA_2-like"/>
</dbReference>
<dbReference type="Pfam" id="PF03120">
    <property type="entry name" value="OB_DNA_ligase"/>
    <property type="match status" value="1"/>
</dbReference>
<comment type="similarity">
    <text evidence="7">Belongs to the NAD-dependent DNA ligase family. LigB subfamily.</text>
</comment>
<keyword evidence="3 7" id="KW-0227">DNA damage</keyword>
<evidence type="ECO:0000256" key="8">
    <source>
        <dbReference type="SAM" id="MobiDB-lite"/>
    </source>
</evidence>
<keyword evidence="4 7" id="KW-0520">NAD</keyword>
<dbReference type="InterPro" id="IPR004150">
    <property type="entry name" value="NAD_DNA_ligase_OB"/>
</dbReference>
<dbReference type="InterPro" id="IPR013839">
    <property type="entry name" value="DNAligase_adenylation"/>
</dbReference>
<comment type="function">
    <text evidence="7">Catalyzes the formation of phosphodiester linkages between 5'-phosphoryl and 3'-hydroxyl groups in double-stranded DNA using NAD as a coenzyme and as the energy source for the reaction.</text>
</comment>
<keyword evidence="11" id="KW-1185">Reference proteome</keyword>
<evidence type="ECO:0000256" key="2">
    <source>
        <dbReference type="ARBA" id="ARBA00022705"/>
    </source>
</evidence>
<sequence>MRLLLILIGIGLVYGVVPARASVDCPAWDNARLTREIAALSSRLAACDTAYYQQGISLIEDTLYDQLRQTLGEWQQCAGSPPDAPTLAAGKVPHPIAHTGLKKAADATALKKWMDGKQGLWIQPKIDGVAVTLIYRHGRLVSAISRGDGLRGQAWTAQVRRMGSVPLTLPPGSRWQDVTLQGEIFLKMTGHQQSARGGLNARNRAAGLLMRREAAPELQQLGFFVWEWPDGPAEMAARLHALAELGFPLTARYTLPVTGFAQTEAQREQWFNAPLPFVTDGVVIREGQSPAGRYWRNQPAGWALAWKYPPARQTAAIRTIEFAVGRTGKVAAILNLHPIQLDDKRVSRVNIGSPSRLKQWDLAEGDRVIIALAGQGIPRLEGVAWRVKDRKPVAYPDPHRFTPFTCFTLTPECREQFLARLVWLSGPHGLALAGMGPESWRKLLDNGKLASLTGWLQLSRDDLAAGAGFSLKQAEKMYASLQLARQKSLRQWLSALGLPPYALNALSGGSWASISRRTEDDWHAHAGIGKKRAAHLWAFLHHPPVTALIAGLQQQGVTAFMPETPDRPRVTVNRGWPPGGPPAH</sequence>
<dbReference type="InterPro" id="IPR020923">
    <property type="entry name" value="DNA_ligase_B"/>
</dbReference>
<dbReference type="Pfam" id="PF01653">
    <property type="entry name" value="DNA_ligase_aden"/>
    <property type="match status" value="1"/>
</dbReference>
<dbReference type="NCBIfam" id="NF005987">
    <property type="entry name" value="PRK08097.1"/>
    <property type="match status" value="1"/>
</dbReference>
<comment type="catalytic activity">
    <reaction evidence="6 7">
        <text>NAD(+) + (deoxyribonucleotide)n-3'-hydroxyl + 5'-phospho-(deoxyribonucleotide)m = (deoxyribonucleotide)n+m + AMP + beta-nicotinamide D-nucleotide.</text>
        <dbReference type="EC" id="6.5.1.2"/>
    </reaction>
</comment>
<dbReference type="GO" id="GO:0006260">
    <property type="term" value="P:DNA replication"/>
    <property type="evidence" value="ECO:0007669"/>
    <property type="project" value="UniProtKB-KW"/>
</dbReference>
<evidence type="ECO:0000256" key="4">
    <source>
        <dbReference type="ARBA" id="ARBA00023027"/>
    </source>
</evidence>
<evidence type="ECO:0000256" key="1">
    <source>
        <dbReference type="ARBA" id="ARBA00022598"/>
    </source>
</evidence>
<dbReference type="SUPFAM" id="SSF56091">
    <property type="entry name" value="DNA ligase/mRNA capping enzyme, catalytic domain"/>
    <property type="match status" value="1"/>
</dbReference>
<dbReference type="Proteomes" id="UP000234503">
    <property type="component" value="Unassembled WGS sequence"/>
</dbReference>
<reference evidence="10 11" key="1">
    <citation type="submission" date="2017-12" db="EMBL/GenBank/DDBJ databases">
        <title>Characterization of six clinical isolates of Enterochimera gen. nov., a novel genus of the Yersiniaciae family and the three species Enterochimera arupensis sp. nov., Enterochimera coloradensis sp. nov, and Enterochimera californica sp. nov.</title>
        <authorList>
            <person name="Rossi A."/>
            <person name="Fisher M."/>
        </authorList>
    </citation>
    <scope>NUCLEOTIDE SEQUENCE [LARGE SCALE GENOMIC DNA]</scope>
    <source>
        <strain evidence="11">2016-Iso4</strain>
    </source>
</reference>
<gene>
    <name evidence="7" type="primary">ligB</name>
    <name evidence="10" type="ORF">CYR32_14885</name>
</gene>
<dbReference type="EMBL" id="PJZH01000017">
    <property type="protein sequence ID" value="PLR32659.1"/>
    <property type="molecule type" value="Genomic_DNA"/>
</dbReference>
<dbReference type="InterPro" id="IPR013840">
    <property type="entry name" value="DNAligase_N"/>
</dbReference>
<dbReference type="Gene3D" id="2.40.50.140">
    <property type="entry name" value="Nucleic acid-binding proteins"/>
    <property type="match status" value="1"/>
</dbReference>
<dbReference type="PANTHER" id="PTHR47810:SF1">
    <property type="entry name" value="DNA LIGASE B"/>
    <property type="match status" value="1"/>
</dbReference>